<evidence type="ECO:0000313" key="3">
    <source>
        <dbReference type="Proteomes" id="UP000593577"/>
    </source>
</evidence>
<reference evidence="2 3" key="1">
    <citation type="journal article" date="2019" name="Genome Biol. Evol.">
        <title>Insights into the evolution of the New World diploid cottons (Gossypium, subgenus Houzingenia) based on genome sequencing.</title>
        <authorList>
            <person name="Grover C.E."/>
            <person name="Arick M.A. 2nd"/>
            <person name="Thrash A."/>
            <person name="Conover J.L."/>
            <person name="Sanders W.S."/>
            <person name="Peterson D.G."/>
            <person name="Frelichowski J.E."/>
            <person name="Scheffler J.A."/>
            <person name="Scheffler B.E."/>
            <person name="Wendel J.F."/>
        </authorList>
    </citation>
    <scope>NUCLEOTIDE SEQUENCE [LARGE SCALE GENOMIC DNA]</scope>
    <source>
        <strain evidence="2">185</strain>
        <tissue evidence="2">Leaf</tissue>
    </source>
</reference>
<keyword evidence="3" id="KW-1185">Reference proteome</keyword>
<evidence type="ECO:0000256" key="1">
    <source>
        <dbReference type="SAM" id="MobiDB-lite"/>
    </source>
</evidence>
<dbReference type="Proteomes" id="UP000593577">
    <property type="component" value="Unassembled WGS sequence"/>
</dbReference>
<evidence type="ECO:0000313" key="2">
    <source>
        <dbReference type="EMBL" id="MBA0694852.1"/>
    </source>
</evidence>
<dbReference type="EMBL" id="JABFAA010000010">
    <property type="protein sequence ID" value="MBA0694852.1"/>
    <property type="molecule type" value="Genomic_DNA"/>
</dbReference>
<dbReference type="AlphaFoldDB" id="A0A7J8Y5Z6"/>
<organism evidence="2 3">
    <name type="scientific">Gossypium aridum</name>
    <name type="common">American cotton</name>
    <name type="synonym">Erioxylum aridum</name>
    <dbReference type="NCBI Taxonomy" id="34290"/>
    <lineage>
        <taxon>Eukaryota</taxon>
        <taxon>Viridiplantae</taxon>
        <taxon>Streptophyta</taxon>
        <taxon>Embryophyta</taxon>
        <taxon>Tracheophyta</taxon>
        <taxon>Spermatophyta</taxon>
        <taxon>Magnoliopsida</taxon>
        <taxon>eudicotyledons</taxon>
        <taxon>Gunneridae</taxon>
        <taxon>Pentapetalae</taxon>
        <taxon>rosids</taxon>
        <taxon>malvids</taxon>
        <taxon>Malvales</taxon>
        <taxon>Malvaceae</taxon>
        <taxon>Malvoideae</taxon>
        <taxon>Gossypium</taxon>
    </lineage>
</organism>
<accession>A0A7J8Y5Z6</accession>
<feature type="region of interest" description="Disordered" evidence="1">
    <location>
        <begin position="103"/>
        <end position="146"/>
    </location>
</feature>
<gene>
    <name evidence="2" type="ORF">Goari_005119</name>
</gene>
<sequence>MACNSPEDHRDTGDDHLIMGVPGLVQHLQRALLAVLQVLEADIAQGRTPLLQDEEETIRFHQIECMKTIRGPQEVLHKIVAVITIPDHILRDMKMLVEMAMASKKSAYESEEAPRAARRPSPPVRASRSPPGSRSRSADPSPRRSR</sequence>
<proteinExistence type="predicted"/>
<name>A0A7J8Y5Z6_GOSAI</name>
<protein>
    <submittedName>
        <fullName evidence="2">Uncharacterized protein</fullName>
    </submittedName>
</protein>
<feature type="compositionally biased region" description="Low complexity" evidence="1">
    <location>
        <begin position="124"/>
        <end position="140"/>
    </location>
</feature>
<feature type="compositionally biased region" description="Basic and acidic residues" evidence="1">
    <location>
        <begin position="106"/>
        <end position="115"/>
    </location>
</feature>
<comment type="caution">
    <text evidence="2">The sequence shown here is derived from an EMBL/GenBank/DDBJ whole genome shotgun (WGS) entry which is preliminary data.</text>
</comment>